<dbReference type="GO" id="GO:0005737">
    <property type="term" value="C:cytoplasm"/>
    <property type="evidence" value="ECO:0007669"/>
    <property type="project" value="TreeGrafter"/>
</dbReference>
<evidence type="ECO:0000313" key="5">
    <source>
        <dbReference type="Proteomes" id="UP000639338"/>
    </source>
</evidence>
<keyword evidence="2" id="KW-0808">Transferase</keyword>
<protein>
    <submittedName>
        <fullName evidence="4">Uncharacterized protein</fullName>
    </submittedName>
</protein>
<dbReference type="PANTHER" id="PTHR46165:SF2">
    <property type="entry name" value="SET AND MYND DOMAIN-CONTAINING PROTEIN 4"/>
    <property type="match status" value="1"/>
</dbReference>
<dbReference type="GO" id="GO:0008168">
    <property type="term" value="F:methyltransferase activity"/>
    <property type="evidence" value="ECO:0007669"/>
    <property type="project" value="UniProtKB-KW"/>
</dbReference>
<accession>A0A834XMT1</accession>
<dbReference type="GO" id="GO:0032259">
    <property type="term" value="P:methylation"/>
    <property type="evidence" value="ECO:0007669"/>
    <property type="project" value="UniProtKB-KW"/>
</dbReference>
<dbReference type="InterPro" id="IPR052097">
    <property type="entry name" value="SET-MYND_domain_protein"/>
</dbReference>
<dbReference type="AlphaFoldDB" id="A0A834XMT1"/>
<dbReference type="Proteomes" id="UP000639338">
    <property type="component" value="Unassembled WGS sequence"/>
</dbReference>
<dbReference type="GO" id="GO:0005634">
    <property type="term" value="C:nucleus"/>
    <property type="evidence" value="ECO:0007669"/>
    <property type="project" value="TreeGrafter"/>
</dbReference>
<keyword evidence="1" id="KW-0489">Methyltransferase</keyword>
<name>A0A834XMT1_APHGI</name>
<evidence type="ECO:0000256" key="1">
    <source>
        <dbReference type="ARBA" id="ARBA00022603"/>
    </source>
</evidence>
<reference evidence="4 5" key="1">
    <citation type="submission" date="2020-08" db="EMBL/GenBank/DDBJ databases">
        <title>Aphidius gifuensis genome sequencing and assembly.</title>
        <authorList>
            <person name="Du Z."/>
        </authorList>
    </citation>
    <scope>NUCLEOTIDE SEQUENCE [LARGE SCALE GENOMIC DNA]</scope>
    <source>
        <strain evidence="4">YNYX2018</strain>
        <tissue evidence="4">Adults</tissue>
    </source>
</reference>
<proteinExistence type="predicted"/>
<evidence type="ECO:0000313" key="4">
    <source>
        <dbReference type="EMBL" id="KAF7989228.1"/>
    </source>
</evidence>
<keyword evidence="3" id="KW-0949">S-adenosyl-L-methionine</keyword>
<gene>
    <name evidence="4" type="ORF">HCN44_007825</name>
</gene>
<organism evidence="4 5">
    <name type="scientific">Aphidius gifuensis</name>
    <name type="common">Parasitoid wasp</name>
    <dbReference type="NCBI Taxonomy" id="684658"/>
    <lineage>
        <taxon>Eukaryota</taxon>
        <taxon>Metazoa</taxon>
        <taxon>Ecdysozoa</taxon>
        <taxon>Arthropoda</taxon>
        <taxon>Hexapoda</taxon>
        <taxon>Insecta</taxon>
        <taxon>Pterygota</taxon>
        <taxon>Neoptera</taxon>
        <taxon>Endopterygota</taxon>
        <taxon>Hymenoptera</taxon>
        <taxon>Apocrita</taxon>
        <taxon>Ichneumonoidea</taxon>
        <taxon>Braconidae</taxon>
        <taxon>Aphidiinae</taxon>
        <taxon>Aphidius</taxon>
    </lineage>
</organism>
<dbReference type="EMBL" id="JACMRX010000005">
    <property type="protein sequence ID" value="KAF7989228.1"/>
    <property type="molecule type" value="Genomic_DNA"/>
</dbReference>
<keyword evidence="5" id="KW-1185">Reference proteome</keyword>
<dbReference type="PANTHER" id="PTHR46165">
    <property type="entry name" value="SET AND MYND DOMAIN-CONTAINING PROTEIN 4"/>
    <property type="match status" value="1"/>
</dbReference>
<evidence type="ECO:0000256" key="2">
    <source>
        <dbReference type="ARBA" id="ARBA00022679"/>
    </source>
</evidence>
<evidence type="ECO:0000256" key="3">
    <source>
        <dbReference type="ARBA" id="ARBA00022691"/>
    </source>
</evidence>
<comment type="caution">
    <text evidence="4">The sequence shown here is derived from an EMBL/GenBank/DDBJ whole genome shotgun (WGS) entry which is preliminary data.</text>
</comment>
<dbReference type="GO" id="GO:0042826">
    <property type="term" value="F:histone deacetylase binding"/>
    <property type="evidence" value="ECO:0007669"/>
    <property type="project" value="TreeGrafter"/>
</dbReference>
<sequence length="263" mass="29921">MIRVVCIKDVNLKLPSGRPSKESTELFSHLSTLFDEQKADINKSIEEKLKEHYISQAEISTKFRADVVELIDDKINDKINNKADNLRQEIKIDIKNELTVVKDQLTEISDNYNTRIEQCETGIAESKRLIDSITCKFNAIENLSVDNTKLINEEIGDRIERMNNIIAVGIPEAPGENLSIDERKKLDRAYPKSIAYAPIGSSELSLAYSNRSAVLFKARLYEDCLLDIERAFKSTGYPDKLKTKLLIRQSLCLKALNLNSRLE</sequence>